<keyword evidence="2" id="KW-1185">Reference proteome</keyword>
<name>A0ACC2S359_9FUNG</name>
<proteinExistence type="predicted"/>
<accession>A0ACC2S359</accession>
<dbReference type="EMBL" id="QTSX02005901">
    <property type="protein sequence ID" value="KAJ9056616.1"/>
    <property type="molecule type" value="Genomic_DNA"/>
</dbReference>
<evidence type="ECO:0000313" key="2">
    <source>
        <dbReference type="Proteomes" id="UP001165960"/>
    </source>
</evidence>
<sequence length="177" mass="19301">MSLWFTQIDYSDPALPAFQLPEAANKPPKSYCSTVTPHSPAYPSEYSPKPAYLLHMTPPVTPQPSCPFEPETAVDIISTQLFGVLYITLIGLINSMLAPILWWALPSMPAGQPPADPPEPLQVGSLTSMKVDTSKAYECLPVKGKIINDLPQHPSNLPYNNCHLACFREAVGEAPTI</sequence>
<reference evidence="1" key="1">
    <citation type="submission" date="2022-04" db="EMBL/GenBank/DDBJ databases">
        <title>Genome of the entomopathogenic fungus Entomophthora muscae.</title>
        <authorList>
            <person name="Elya C."/>
            <person name="Lovett B.R."/>
            <person name="Lee E."/>
            <person name="Macias A.M."/>
            <person name="Hajek A.E."/>
            <person name="De Bivort B.L."/>
            <person name="Kasson M.T."/>
            <person name="De Fine Licht H.H."/>
            <person name="Stajich J.E."/>
        </authorList>
    </citation>
    <scope>NUCLEOTIDE SEQUENCE</scope>
    <source>
        <strain evidence="1">Berkeley</strain>
    </source>
</reference>
<protein>
    <submittedName>
        <fullName evidence="1">Uncharacterized protein</fullName>
    </submittedName>
</protein>
<organism evidence="1 2">
    <name type="scientific">Entomophthora muscae</name>
    <dbReference type="NCBI Taxonomy" id="34485"/>
    <lineage>
        <taxon>Eukaryota</taxon>
        <taxon>Fungi</taxon>
        <taxon>Fungi incertae sedis</taxon>
        <taxon>Zoopagomycota</taxon>
        <taxon>Entomophthoromycotina</taxon>
        <taxon>Entomophthoromycetes</taxon>
        <taxon>Entomophthorales</taxon>
        <taxon>Entomophthoraceae</taxon>
        <taxon>Entomophthora</taxon>
    </lineage>
</organism>
<evidence type="ECO:0000313" key="1">
    <source>
        <dbReference type="EMBL" id="KAJ9056616.1"/>
    </source>
</evidence>
<dbReference type="Proteomes" id="UP001165960">
    <property type="component" value="Unassembled WGS sequence"/>
</dbReference>
<gene>
    <name evidence="1" type="ORF">DSO57_1031171</name>
</gene>
<comment type="caution">
    <text evidence="1">The sequence shown here is derived from an EMBL/GenBank/DDBJ whole genome shotgun (WGS) entry which is preliminary data.</text>
</comment>